<dbReference type="Pfam" id="PF08281">
    <property type="entry name" value="Sigma70_r4_2"/>
    <property type="match status" value="1"/>
</dbReference>
<dbReference type="InterPro" id="IPR013324">
    <property type="entry name" value="RNA_pol_sigma_r3/r4-like"/>
</dbReference>
<dbReference type="InterPro" id="IPR036388">
    <property type="entry name" value="WH-like_DNA-bd_sf"/>
</dbReference>
<evidence type="ECO:0000313" key="8">
    <source>
        <dbReference type="Proteomes" id="UP000245890"/>
    </source>
</evidence>
<keyword evidence="3" id="KW-0731">Sigma factor</keyword>
<sequence>MRNYVCLSSSGKARTRPMPEPSALIAAFLARRTALLHYFVKRVGEAEAEDLVQEIYVRIAGLPDQEIHSPGGYLYRLGNNIMLDRLRQSQARAARDHAWRDSHHTLTDAGEDVSDSVPADEVLIARDQVRQMHKALAELPEPVQRSFRMHKLEGLSHSEVAERMGVSRSLIEKHMMRALKHLMTKVGR</sequence>
<dbReference type="InterPro" id="IPR013249">
    <property type="entry name" value="RNA_pol_sigma70_r4_t2"/>
</dbReference>
<dbReference type="CDD" id="cd06171">
    <property type="entry name" value="Sigma70_r4"/>
    <property type="match status" value="1"/>
</dbReference>
<dbReference type="NCBIfam" id="TIGR02937">
    <property type="entry name" value="sigma70-ECF"/>
    <property type="match status" value="1"/>
</dbReference>
<dbReference type="GO" id="GO:0006352">
    <property type="term" value="P:DNA-templated transcription initiation"/>
    <property type="evidence" value="ECO:0007669"/>
    <property type="project" value="InterPro"/>
</dbReference>
<reference evidence="7 8" key="1">
    <citation type="submission" date="2018-05" db="EMBL/GenBank/DDBJ databases">
        <title>Description of Sphingomonas pokkalii sp nov, isolated from the rhizosphere of saline tolerant pokkali rice and its draft genome analysis.</title>
        <authorList>
            <person name="Menon R."/>
            <person name="Kumari S."/>
            <person name="Rameshkumar N."/>
        </authorList>
    </citation>
    <scope>NUCLEOTIDE SEQUENCE [LARGE SCALE GENOMIC DNA]</scope>
    <source>
        <strain evidence="7 8">L3B27</strain>
    </source>
</reference>
<evidence type="ECO:0000259" key="6">
    <source>
        <dbReference type="Pfam" id="PF08281"/>
    </source>
</evidence>
<keyword evidence="8" id="KW-1185">Reference proteome</keyword>
<keyword evidence="4" id="KW-0804">Transcription</keyword>
<keyword evidence="2" id="KW-0805">Transcription regulation</keyword>
<dbReference type="InterPro" id="IPR013325">
    <property type="entry name" value="RNA_pol_sigma_r2"/>
</dbReference>
<comment type="similarity">
    <text evidence="1">Belongs to the sigma-70 factor family. ECF subfamily.</text>
</comment>
<name>A0A2U0SGF5_9SPHN</name>
<proteinExistence type="inferred from homology"/>
<evidence type="ECO:0000256" key="1">
    <source>
        <dbReference type="ARBA" id="ARBA00010641"/>
    </source>
</evidence>
<accession>A0A2U0SGF5</accession>
<feature type="domain" description="RNA polymerase sigma-70 region 2" evidence="5">
    <location>
        <begin position="34"/>
        <end position="90"/>
    </location>
</feature>
<dbReference type="PANTHER" id="PTHR43133:SF63">
    <property type="entry name" value="RNA POLYMERASE SIGMA FACTOR FECI-RELATED"/>
    <property type="match status" value="1"/>
</dbReference>
<dbReference type="InterPro" id="IPR039425">
    <property type="entry name" value="RNA_pol_sigma-70-like"/>
</dbReference>
<evidence type="ECO:0000256" key="2">
    <source>
        <dbReference type="ARBA" id="ARBA00023015"/>
    </source>
</evidence>
<dbReference type="SUPFAM" id="SSF88659">
    <property type="entry name" value="Sigma3 and sigma4 domains of RNA polymerase sigma factors"/>
    <property type="match status" value="1"/>
</dbReference>
<evidence type="ECO:0000259" key="5">
    <source>
        <dbReference type="Pfam" id="PF04542"/>
    </source>
</evidence>
<dbReference type="EMBL" id="QENQ01000001">
    <property type="protein sequence ID" value="PVX30417.1"/>
    <property type="molecule type" value="Genomic_DNA"/>
</dbReference>
<dbReference type="Gene3D" id="1.10.10.10">
    <property type="entry name" value="Winged helix-like DNA-binding domain superfamily/Winged helix DNA-binding domain"/>
    <property type="match status" value="1"/>
</dbReference>
<dbReference type="OrthoDB" id="9794372at2"/>
<gene>
    <name evidence="7" type="ORF">DD559_14575</name>
</gene>
<dbReference type="AlphaFoldDB" id="A0A2U0SGF5"/>
<evidence type="ECO:0000256" key="4">
    <source>
        <dbReference type="ARBA" id="ARBA00023163"/>
    </source>
</evidence>
<dbReference type="SUPFAM" id="SSF88946">
    <property type="entry name" value="Sigma2 domain of RNA polymerase sigma factors"/>
    <property type="match status" value="1"/>
</dbReference>
<dbReference type="Gene3D" id="1.10.1740.10">
    <property type="match status" value="1"/>
</dbReference>
<dbReference type="PANTHER" id="PTHR43133">
    <property type="entry name" value="RNA POLYMERASE ECF-TYPE SIGMA FACTO"/>
    <property type="match status" value="1"/>
</dbReference>
<evidence type="ECO:0000313" key="7">
    <source>
        <dbReference type="EMBL" id="PVX30417.1"/>
    </source>
</evidence>
<evidence type="ECO:0000256" key="3">
    <source>
        <dbReference type="ARBA" id="ARBA00023082"/>
    </source>
</evidence>
<dbReference type="InterPro" id="IPR007627">
    <property type="entry name" value="RNA_pol_sigma70_r2"/>
</dbReference>
<dbReference type="Proteomes" id="UP000245890">
    <property type="component" value="Unassembled WGS sequence"/>
</dbReference>
<protein>
    <submittedName>
        <fullName evidence="7">RNA polymerase subunit sigma-24</fullName>
    </submittedName>
</protein>
<dbReference type="GO" id="GO:0003677">
    <property type="term" value="F:DNA binding"/>
    <property type="evidence" value="ECO:0007669"/>
    <property type="project" value="InterPro"/>
</dbReference>
<dbReference type="GO" id="GO:0016987">
    <property type="term" value="F:sigma factor activity"/>
    <property type="evidence" value="ECO:0007669"/>
    <property type="project" value="UniProtKB-KW"/>
</dbReference>
<dbReference type="InterPro" id="IPR014284">
    <property type="entry name" value="RNA_pol_sigma-70_dom"/>
</dbReference>
<feature type="domain" description="RNA polymerase sigma factor 70 region 4 type 2" evidence="6">
    <location>
        <begin position="131"/>
        <end position="182"/>
    </location>
</feature>
<comment type="caution">
    <text evidence="7">The sequence shown here is derived from an EMBL/GenBank/DDBJ whole genome shotgun (WGS) entry which is preliminary data.</text>
</comment>
<organism evidence="7 8">
    <name type="scientific">Sphingomonas pokkalii</name>
    <dbReference type="NCBI Taxonomy" id="2175090"/>
    <lineage>
        <taxon>Bacteria</taxon>
        <taxon>Pseudomonadati</taxon>
        <taxon>Pseudomonadota</taxon>
        <taxon>Alphaproteobacteria</taxon>
        <taxon>Sphingomonadales</taxon>
        <taxon>Sphingomonadaceae</taxon>
        <taxon>Sphingomonas</taxon>
    </lineage>
</organism>
<dbReference type="Pfam" id="PF04542">
    <property type="entry name" value="Sigma70_r2"/>
    <property type="match status" value="1"/>
</dbReference>